<feature type="region of interest" description="Disordered" evidence="8">
    <location>
        <begin position="335"/>
        <end position="358"/>
    </location>
</feature>
<protein>
    <submittedName>
        <fullName evidence="10">Kinase</fullName>
    </submittedName>
</protein>
<dbReference type="STRING" id="1353009.A0A1Y2IXK6"/>
<keyword evidence="4 7" id="KW-0547">Nucleotide-binding</keyword>
<feature type="compositionally biased region" description="Basic and acidic residues" evidence="8">
    <location>
        <begin position="108"/>
        <end position="118"/>
    </location>
</feature>
<proteinExistence type="inferred from homology"/>
<dbReference type="PANTHER" id="PTHR48016">
    <property type="entry name" value="MAP KINASE KINASE KINASE SSK2-RELATED-RELATED"/>
    <property type="match status" value="1"/>
</dbReference>
<feature type="domain" description="Protein kinase" evidence="9">
    <location>
        <begin position="1076"/>
        <end position="1364"/>
    </location>
</feature>
<evidence type="ECO:0000256" key="1">
    <source>
        <dbReference type="ARBA" id="ARBA00006529"/>
    </source>
</evidence>
<dbReference type="EMBL" id="KZ084091">
    <property type="protein sequence ID" value="OSD05909.1"/>
    <property type="molecule type" value="Genomic_DNA"/>
</dbReference>
<dbReference type="PANTHER" id="PTHR48016:SF32">
    <property type="entry name" value="MITOGEN-ACTIVATED PROTEIN KINASE KINASE KINASE 4"/>
    <property type="match status" value="1"/>
</dbReference>
<evidence type="ECO:0000256" key="6">
    <source>
        <dbReference type="ARBA" id="ARBA00022840"/>
    </source>
</evidence>
<keyword evidence="3" id="KW-0808">Transferase</keyword>
<keyword evidence="11" id="KW-1185">Reference proteome</keyword>
<dbReference type="InterPro" id="IPR000719">
    <property type="entry name" value="Prot_kinase_dom"/>
</dbReference>
<feature type="compositionally biased region" description="Low complexity" evidence="8">
    <location>
        <begin position="1427"/>
        <end position="1468"/>
    </location>
</feature>
<dbReference type="Proteomes" id="UP000193067">
    <property type="component" value="Unassembled WGS sequence"/>
</dbReference>
<dbReference type="Pfam" id="PF00069">
    <property type="entry name" value="Pkinase"/>
    <property type="match status" value="1"/>
</dbReference>
<dbReference type="InterPro" id="IPR011009">
    <property type="entry name" value="Kinase-like_dom_sf"/>
</dbReference>
<dbReference type="GO" id="GO:0005524">
    <property type="term" value="F:ATP binding"/>
    <property type="evidence" value="ECO:0007669"/>
    <property type="project" value="UniProtKB-UniRule"/>
</dbReference>
<dbReference type="SUPFAM" id="SSF56112">
    <property type="entry name" value="Protein kinase-like (PK-like)"/>
    <property type="match status" value="1"/>
</dbReference>
<evidence type="ECO:0000259" key="9">
    <source>
        <dbReference type="PROSITE" id="PS50011"/>
    </source>
</evidence>
<dbReference type="PROSITE" id="PS50011">
    <property type="entry name" value="PROTEIN_KINASE_DOM"/>
    <property type="match status" value="1"/>
</dbReference>
<feature type="binding site" evidence="7">
    <location>
        <position position="1105"/>
    </location>
    <ligand>
        <name>ATP</name>
        <dbReference type="ChEBI" id="CHEBI:30616"/>
    </ligand>
</feature>
<comment type="similarity">
    <text evidence="1">Belongs to the protein kinase superfamily. STE Ser/Thr protein kinase family. MAP kinase kinase kinase subfamily.</text>
</comment>
<reference evidence="10 11" key="1">
    <citation type="journal article" date="2015" name="Biotechnol. Biofuels">
        <title>Enhanced degradation of softwood versus hardwood by the white-rot fungus Pycnoporus coccineus.</title>
        <authorList>
            <person name="Couturier M."/>
            <person name="Navarro D."/>
            <person name="Chevret D."/>
            <person name="Henrissat B."/>
            <person name="Piumi F."/>
            <person name="Ruiz-Duenas F.J."/>
            <person name="Martinez A.T."/>
            <person name="Grigoriev I.V."/>
            <person name="Riley R."/>
            <person name="Lipzen A."/>
            <person name="Berrin J.G."/>
            <person name="Master E.R."/>
            <person name="Rosso M.N."/>
        </authorList>
    </citation>
    <scope>NUCLEOTIDE SEQUENCE [LARGE SCALE GENOMIC DNA]</scope>
    <source>
        <strain evidence="10 11">BRFM310</strain>
    </source>
</reference>
<feature type="region of interest" description="Disordered" evidence="8">
    <location>
        <begin position="100"/>
        <end position="119"/>
    </location>
</feature>
<dbReference type="GO" id="GO:0038066">
    <property type="term" value="P:p38MAPK cascade"/>
    <property type="evidence" value="ECO:0007669"/>
    <property type="project" value="TreeGrafter"/>
</dbReference>
<dbReference type="Gene3D" id="1.10.510.10">
    <property type="entry name" value="Transferase(Phosphotransferase) domain 1"/>
    <property type="match status" value="1"/>
</dbReference>
<dbReference type="SMART" id="SM00220">
    <property type="entry name" value="S_TKc"/>
    <property type="match status" value="1"/>
</dbReference>
<dbReference type="InterPro" id="IPR050538">
    <property type="entry name" value="MAP_kinase_kinase_kinase"/>
</dbReference>
<feature type="compositionally biased region" description="Polar residues" evidence="8">
    <location>
        <begin position="1241"/>
        <end position="1257"/>
    </location>
</feature>
<organism evidence="10 11">
    <name type="scientific">Trametes coccinea (strain BRFM310)</name>
    <name type="common">Pycnoporus coccineus</name>
    <dbReference type="NCBI Taxonomy" id="1353009"/>
    <lineage>
        <taxon>Eukaryota</taxon>
        <taxon>Fungi</taxon>
        <taxon>Dikarya</taxon>
        <taxon>Basidiomycota</taxon>
        <taxon>Agaricomycotina</taxon>
        <taxon>Agaricomycetes</taxon>
        <taxon>Polyporales</taxon>
        <taxon>Polyporaceae</taxon>
        <taxon>Trametes</taxon>
    </lineage>
</organism>
<dbReference type="CDD" id="cd06626">
    <property type="entry name" value="STKc_MEKK4"/>
    <property type="match status" value="1"/>
</dbReference>
<dbReference type="InterPro" id="IPR008271">
    <property type="entry name" value="Ser/Thr_kinase_AS"/>
</dbReference>
<evidence type="ECO:0000256" key="4">
    <source>
        <dbReference type="ARBA" id="ARBA00022741"/>
    </source>
</evidence>
<feature type="region of interest" description="Disordered" evidence="8">
    <location>
        <begin position="976"/>
        <end position="1003"/>
    </location>
</feature>
<feature type="region of interest" description="Disordered" evidence="8">
    <location>
        <begin position="1"/>
        <end position="87"/>
    </location>
</feature>
<evidence type="ECO:0000256" key="7">
    <source>
        <dbReference type="PROSITE-ProRule" id="PRU10141"/>
    </source>
</evidence>
<dbReference type="PROSITE" id="PS00108">
    <property type="entry name" value="PROTEIN_KINASE_ST"/>
    <property type="match status" value="1"/>
</dbReference>
<evidence type="ECO:0000313" key="10">
    <source>
        <dbReference type="EMBL" id="OSD05909.1"/>
    </source>
</evidence>
<dbReference type="PROSITE" id="PS00107">
    <property type="entry name" value="PROTEIN_KINASE_ATP"/>
    <property type="match status" value="1"/>
</dbReference>
<evidence type="ECO:0000256" key="3">
    <source>
        <dbReference type="ARBA" id="ARBA00022679"/>
    </source>
</evidence>
<feature type="region of interest" description="Disordered" evidence="8">
    <location>
        <begin position="1414"/>
        <end position="1468"/>
    </location>
</feature>
<evidence type="ECO:0000256" key="5">
    <source>
        <dbReference type="ARBA" id="ARBA00022777"/>
    </source>
</evidence>
<feature type="region of interest" description="Disordered" evidence="8">
    <location>
        <begin position="1236"/>
        <end position="1257"/>
    </location>
</feature>
<name>A0A1Y2IXK6_TRAC3</name>
<feature type="compositionally biased region" description="Low complexity" evidence="8">
    <location>
        <begin position="59"/>
        <end position="77"/>
    </location>
</feature>
<evidence type="ECO:0000256" key="2">
    <source>
        <dbReference type="ARBA" id="ARBA00022527"/>
    </source>
</evidence>
<evidence type="ECO:0000256" key="8">
    <source>
        <dbReference type="SAM" id="MobiDB-lite"/>
    </source>
</evidence>
<dbReference type="OrthoDB" id="1043025at2759"/>
<keyword evidence="2" id="KW-0723">Serine/threonine-protein kinase</keyword>
<sequence length="1468" mass="164941">MPNKRHHGSHQPTLYTHPETDADDETDDSWQARTHQYAPSPGVHSGSLKSRLKPRQRNSAFSPNASSGSGAPPSSSAPTPPLPSLRSNYTNIYNQFVRRYRNGNTIDDDPRNDPESHYYQRGFGQLLDGADSDDEDSRAMSGMGESYDRMSSLMLDAEPIEPQTLEDRERLEWQTMLASVLAGDVLKAESTRIAVALNSSSEEENNPRAGIWLGIRARFHGRTVEEERRKLEERRLRTVDSVIREIMDFRVKDPPAGSTDSRETYALQQVNAVLRRLEIAHSLYPSLRAFYLDYPAATDVEFQSRCDTLNTWSTVLTSLRQLLGTLRKWTGSESLDVTQPASHPPTPGAPNAEGTNTNGTTFVERLLKEEGVQRQFEKGSMTTIHALVGTTRDAHVNLAPMFRKMNLPSFEQELVPLVSFLTNLAQAVLRVRLAYAQKLKNPDVLIIDQMTDDLKVKIGFACTLKRQYEAFLVPDPGGNWKLPPCISADYDSTILEALTFFFKLIHWKLKSGTKGIYFKETDVIEAQWATFSDVSLTIPGGASLVAEQLCALTNKLIVRVTNYFDTSIRAPGMSDGSFPATLSERARKTLKANGLNGASMMQPSLSAGAQPASVNVPKERLVGWYSKILDGVKQRSRKLQRLARVLSQRFSDSAEYDLEEVDIDVFIATLVETDHFLVYTQTFEEEGTYIVAPPNLREHPDVIRRLLVDAFHVNEIDETSWLMENGELESDEEESASYLLVLSPRTRFLWNGLVLMLQIPKIDLQLEDNRVRLIADGSQHRLALAKRQFAELFEPIEDEETGEPIEPPMQPLVCLVEHQAHLPSVNRELRKIARATNRLAEVIVDAVHVVRHALKDTNNYQELLENWYVFASDHGTHVQKYMDHQSLLKYNQSLIKLAISWVSFICDDCDPNDRKTFRWAVIALEFTLHRTRRNNILHLPDDQFEMLRQKVASCMTLLISHFDILGARSTLEAKREKERQEELLRQQSANQRSDEDEEEAAFQAGPGDADSVFAYADPALRAFWEKASQAAREIEEHRAQIGAERHIIGRVLDEKILVDRSVVFLAGSSSNISIRWQQRRFIGAGSFGSVYLAINLDSNTLMAVKEIKFQETAGLTNLYSHIRDELNVMEMLHHPNVVEYYGIEVHRDKVYIFEEYCQGGSLAQLLEHGRIEDENILQVYTLQMLEGLAYLHSQGVVHRDIKPDNILLDHMGVIKYVDFGAAKIIAKNHRTLQRTRRIPENTANTTPGTSSGQFGSTGLNNSLTGTPMYMSPEVIRNNKRGRHGAMDIWSLGCVVLECATGRKPWSNLDNEWAIMFHIGVATQHPPLPEPGQLSDLGIDFIRQCLTIDPMQRPTAIELMEHPWMLDFREKLRSYEEAENVVSSPPPDLPAGASFEAATVARQAAILQEKEVEFIQAQSPTLSPLETPDGSASSSSSPGLQDSPPDPRSSSSEGRASTSSPESSSGSSS</sequence>
<dbReference type="GO" id="GO:0004674">
    <property type="term" value="F:protein serine/threonine kinase activity"/>
    <property type="evidence" value="ECO:0007669"/>
    <property type="project" value="UniProtKB-KW"/>
</dbReference>
<dbReference type="InterPro" id="IPR017441">
    <property type="entry name" value="Protein_kinase_ATP_BS"/>
</dbReference>
<evidence type="ECO:0000313" key="11">
    <source>
        <dbReference type="Proteomes" id="UP000193067"/>
    </source>
</evidence>
<keyword evidence="5 10" id="KW-0418">Kinase</keyword>
<feature type="region of interest" description="Disordered" evidence="8">
    <location>
        <begin position="124"/>
        <end position="144"/>
    </location>
</feature>
<gene>
    <name evidence="10" type="ORF">PYCCODRAFT_1456905</name>
</gene>
<keyword evidence="6 7" id="KW-0067">ATP-binding</keyword>
<accession>A0A1Y2IXK6</accession>